<dbReference type="Proteomes" id="UP001525379">
    <property type="component" value="Unassembled WGS sequence"/>
</dbReference>
<dbReference type="InterPro" id="IPR050320">
    <property type="entry name" value="N5-glutamine_MTase"/>
</dbReference>
<evidence type="ECO:0000256" key="1">
    <source>
        <dbReference type="ARBA" id="ARBA00022603"/>
    </source>
</evidence>
<dbReference type="InterPro" id="IPR029063">
    <property type="entry name" value="SAM-dependent_MTases_sf"/>
</dbReference>
<organism evidence="7 8">
    <name type="scientific">Pseudoclavibacter albus</name>
    <dbReference type="NCBI Taxonomy" id="272241"/>
    <lineage>
        <taxon>Bacteria</taxon>
        <taxon>Bacillati</taxon>
        <taxon>Actinomycetota</taxon>
        <taxon>Actinomycetes</taxon>
        <taxon>Micrococcales</taxon>
        <taxon>Microbacteriaceae</taxon>
        <taxon>Pseudoclavibacter</taxon>
    </lineage>
</organism>
<feature type="binding site" evidence="4">
    <location>
        <position position="198"/>
    </location>
    <ligand>
        <name>S-adenosyl-L-methionine</name>
        <dbReference type="ChEBI" id="CHEBI:59789"/>
    </ligand>
</feature>
<dbReference type="CDD" id="cd02440">
    <property type="entry name" value="AdoMet_MTases"/>
    <property type="match status" value="1"/>
</dbReference>
<comment type="caution">
    <text evidence="4">Lacks conserved residue(s) required for the propagation of feature annotation.</text>
</comment>
<dbReference type="PROSITE" id="PS00092">
    <property type="entry name" value="N6_MTASE"/>
    <property type="match status" value="1"/>
</dbReference>
<evidence type="ECO:0000256" key="4">
    <source>
        <dbReference type="HAMAP-Rule" id="MF_02126"/>
    </source>
</evidence>
<comment type="caution">
    <text evidence="7">The sequence shown here is derived from an EMBL/GenBank/DDBJ whole genome shotgun (WGS) entry which is preliminary data.</text>
</comment>
<evidence type="ECO:0000256" key="2">
    <source>
        <dbReference type="ARBA" id="ARBA00022679"/>
    </source>
</evidence>
<dbReference type="InterPro" id="IPR004556">
    <property type="entry name" value="HemK-like"/>
</dbReference>
<evidence type="ECO:0000313" key="7">
    <source>
        <dbReference type="EMBL" id="MCT2042800.1"/>
    </source>
</evidence>
<dbReference type="Gene3D" id="3.40.50.150">
    <property type="entry name" value="Vaccinia Virus protein VP39"/>
    <property type="match status" value="1"/>
</dbReference>
<keyword evidence="8" id="KW-1185">Reference proteome</keyword>
<evidence type="ECO:0000256" key="5">
    <source>
        <dbReference type="SAM" id="MobiDB-lite"/>
    </source>
</evidence>
<dbReference type="RefSeq" id="WP_260104196.1">
    <property type="nucleotide sequence ID" value="NZ_JALXSQ010000017.1"/>
</dbReference>
<feature type="binding site" evidence="4">
    <location>
        <position position="148"/>
    </location>
    <ligand>
        <name>S-adenosyl-L-methionine</name>
        <dbReference type="ChEBI" id="CHEBI:59789"/>
    </ligand>
</feature>
<protein>
    <recommendedName>
        <fullName evidence="4">Release factor glutamine methyltransferase</fullName>
        <shortName evidence="4">RF MTase</shortName>
        <ecNumber evidence="4">2.1.1.297</ecNumber>
    </recommendedName>
    <alternativeName>
        <fullName evidence="4">N5-glutamine methyltransferase PrmC</fullName>
    </alternativeName>
    <alternativeName>
        <fullName evidence="4">Protein-(glutamine-N5) MTase PrmC</fullName>
    </alternativeName>
    <alternativeName>
        <fullName evidence="4">Protein-glutamine N-methyltransferase PrmC</fullName>
    </alternativeName>
</protein>
<sequence>MDDLRLIRDRARRTLAAAGLTSPSEADILLSSCLGMSRGELELALLRGDAIDADTKRHLEDAVERRRRREPLQHITGRAPFWDMELEVGPGVFVPRPETELLVELALTELAELGSTDAPGVLEFCAGSGAIALALARALPRSRVVTVEASPEAWPWLRRNVARYGDGRVEARFGRLEEPSITTGLEQSETRPAVIVSNPPYIPSRNVPQDPEVRRADPEEALFSGEDGLDLIRAILERSEALLPPGGALFLEHDESQGPAIRALFAARGWHDPSTHQDLLGRDRVSRARRPGAAK</sequence>
<accession>A0ABT2HWV2</accession>
<comment type="catalytic activity">
    <reaction evidence="4">
        <text>L-glutaminyl-[peptide chain release factor] + S-adenosyl-L-methionine = N(5)-methyl-L-glutaminyl-[peptide chain release factor] + S-adenosyl-L-homocysteine + H(+)</text>
        <dbReference type="Rhea" id="RHEA:42896"/>
        <dbReference type="Rhea" id="RHEA-COMP:10271"/>
        <dbReference type="Rhea" id="RHEA-COMP:10272"/>
        <dbReference type="ChEBI" id="CHEBI:15378"/>
        <dbReference type="ChEBI" id="CHEBI:30011"/>
        <dbReference type="ChEBI" id="CHEBI:57856"/>
        <dbReference type="ChEBI" id="CHEBI:59789"/>
        <dbReference type="ChEBI" id="CHEBI:61891"/>
        <dbReference type="EC" id="2.1.1.297"/>
    </reaction>
</comment>
<dbReference type="GO" id="GO:0102559">
    <property type="term" value="F:peptide chain release factor N(5)-glutamine methyltransferase activity"/>
    <property type="evidence" value="ECO:0007669"/>
    <property type="project" value="UniProtKB-EC"/>
</dbReference>
<feature type="binding site" evidence="4">
    <location>
        <begin position="198"/>
        <end position="201"/>
    </location>
    <ligand>
        <name>substrate</name>
    </ligand>
</feature>
<keyword evidence="2 4" id="KW-0808">Transferase</keyword>
<dbReference type="SUPFAM" id="SSF53335">
    <property type="entry name" value="S-adenosyl-L-methionine-dependent methyltransferases"/>
    <property type="match status" value="1"/>
</dbReference>
<comment type="similarity">
    <text evidence="4">Belongs to the protein N5-glutamine methyltransferase family. PrmC subfamily.</text>
</comment>
<dbReference type="InterPro" id="IPR002052">
    <property type="entry name" value="DNA_methylase_N6_adenine_CS"/>
</dbReference>
<dbReference type="PANTHER" id="PTHR18895">
    <property type="entry name" value="HEMK METHYLTRANSFERASE"/>
    <property type="match status" value="1"/>
</dbReference>
<feature type="region of interest" description="Disordered" evidence="5">
    <location>
        <begin position="272"/>
        <end position="295"/>
    </location>
</feature>
<dbReference type="EMBL" id="JALXSQ010000017">
    <property type="protein sequence ID" value="MCT2042800.1"/>
    <property type="molecule type" value="Genomic_DNA"/>
</dbReference>
<keyword evidence="3 4" id="KW-0949">S-adenosyl-L-methionine</keyword>
<dbReference type="PANTHER" id="PTHR18895:SF74">
    <property type="entry name" value="MTRF1L RELEASE FACTOR GLUTAMINE METHYLTRANSFERASE"/>
    <property type="match status" value="1"/>
</dbReference>
<dbReference type="HAMAP" id="MF_02126">
    <property type="entry name" value="RF_methyltr_PrmC"/>
    <property type="match status" value="1"/>
</dbReference>
<evidence type="ECO:0000256" key="3">
    <source>
        <dbReference type="ARBA" id="ARBA00022691"/>
    </source>
</evidence>
<name>A0ABT2HWV2_9MICO</name>
<dbReference type="Gene3D" id="1.10.8.10">
    <property type="entry name" value="DNA helicase RuvA subunit, C-terminal domain"/>
    <property type="match status" value="1"/>
</dbReference>
<dbReference type="InterPro" id="IPR019874">
    <property type="entry name" value="RF_methyltr_PrmC"/>
</dbReference>
<feature type="domain" description="Release factor glutamine methyltransferase N-terminal" evidence="6">
    <location>
        <begin position="9"/>
        <end position="77"/>
    </location>
</feature>
<dbReference type="GO" id="GO:0032259">
    <property type="term" value="P:methylation"/>
    <property type="evidence" value="ECO:0007669"/>
    <property type="project" value="UniProtKB-KW"/>
</dbReference>
<dbReference type="Pfam" id="PF17827">
    <property type="entry name" value="PrmC_N"/>
    <property type="match status" value="1"/>
</dbReference>
<gene>
    <name evidence="4 7" type="primary">prmC</name>
    <name evidence="7" type="ORF">M3D15_05560</name>
</gene>
<reference evidence="7 8" key="1">
    <citation type="submission" date="2022-04" db="EMBL/GenBank/DDBJ databases">
        <title>Human microbiome associated bacterial genomes.</title>
        <authorList>
            <person name="Sandstrom S."/>
            <person name="Salamzade R."/>
            <person name="Kalan L.R."/>
        </authorList>
    </citation>
    <scope>NUCLEOTIDE SEQUENCE [LARGE SCALE GENOMIC DNA]</scope>
    <source>
        <strain evidence="8">p3-SID1799</strain>
    </source>
</reference>
<feature type="compositionally biased region" description="Basic and acidic residues" evidence="5">
    <location>
        <begin position="272"/>
        <end position="286"/>
    </location>
</feature>
<keyword evidence="1 4" id="KW-0489">Methyltransferase</keyword>
<evidence type="ECO:0000259" key="6">
    <source>
        <dbReference type="Pfam" id="PF17827"/>
    </source>
</evidence>
<evidence type="ECO:0000313" key="8">
    <source>
        <dbReference type="Proteomes" id="UP001525379"/>
    </source>
</evidence>
<dbReference type="EC" id="2.1.1.297" evidence="4"/>
<proteinExistence type="inferred from homology"/>
<dbReference type="NCBIfam" id="TIGR03534">
    <property type="entry name" value="RF_mod_PrmC"/>
    <property type="match status" value="1"/>
</dbReference>
<dbReference type="InterPro" id="IPR040758">
    <property type="entry name" value="PrmC_N"/>
</dbReference>
<dbReference type="NCBIfam" id="TIGR00536">
    <property type="entry name" value="hemK_fam"/>
    <property type="match status" value="1"/>
</dbReference>
<comment type="function">
    <text evidence="4">Methylates the class 1 translation termination release factors RF1/PrfA and RF2/PrfB on the glutamine residue of the universally conserved GGQ motif.</text>
</comment>